<sequence>MKIEELQVSAPWGEIAIKLWGEKEDPPILVIHGVMDNVGSFDRLISMLPKHYYYIGIDLPGHGKSSHWGGSRLINSLDNLLVYKIVADYFDRKKYMILAHSWGGQLGFFFAQIYPEYVTKLIMLDTIYLYPTSTRYLKEHIRNAHDQYFDITRKFKTRKAPEYTYEEALDKLMHSRRYNVISQEAAEPLLKRIAIPLENGKIRLSVDQSLKNFFNPVFDFRYLSDFIKKHPVLCPVLIVLSTESDGQNIYFKRIINQLKSYKNIKIKLVAGNHDVHNENPERIAPLVTEFLLRENSKL</sequence>
<accession>A0ABM1N2W8</accession>
<dbReference type="InterPro" id="IPR000073">
    <property type="entry name" value="AB_hydrolase_1"/>
</dbReference>
<evidence type="ECO:0000256" key="1">
    <source>
        <dbReference type="ARBA" id="ARBA00008645"/>
    </source>
</evidence>
<dbReference type="PRINTS" id="PR00412">
    <property type="entry name" value="EPOXHYDRLASE"/>
</dbReference>
<dbReference type="InterPro" id="IPR000639">
    <property type="entry name" value="Epox_hydrolase-like"/>
</dbReference>
<keyword evidence="2" id="KW-0378">Hydrolase</keyword>
<feature type="domain" description="AB hydrolase-1" evidence="3">
    <location>
        <begin position="26"/>
        <end position="154"/>
    </location>
</feature>
<dbReference type="InterPro" id="IPR050266">
    <property type="entry name" value="AB_hydrolase_sf"/>
</dbReference>
<comment type="similarity">
    <text evidence="1">Belongs to the AB hydrolase superfamily.</text>
</comment>
<evidence type="ECO:0000313" key="4">
    <source>
        <dbReference type="Proteomes" id="UP000695000"/>
    </source>
</evidence>
<dbReference type="PANTHER" id="PTHR43798:SF14">
    <property type="entry name" value="SERINE HYDROLASE-LIKE PROTEIN DDB_G0286239"/>
    <property type="match status" value="1"/>
</dbReference>
<evidence type="ECO:0000313" key="5">
    <source>
        <dbReference type="RefSeq" id="XP_017781168.1"/>
    </source>
</evidence>
<dbReference type="SUPFAM" id="SSF53474">
    <property type="entry name" value="alpha/beta-Hydrolases"/>
    <property type="match status" value="1"/>
</dbReference>
<protein>
    <submittedName>
        <fullName evidence="5">Serine hydrolase-like protein</fullName>
    </submittedName>
</protein>
<dbReference type="Pfam" id="PF00561">
    <property type="entry name" value="Abhydrolase_1"/>
    <property type="match status" value="1"/>
</dbReference>
<dbReference type="PANTHER" id="PTHR43798">
    <property type="entry name" value="MONOACYLGLYCEROL LIPASE"/>
    <property type="match status" value="1"/>
</dbReference>
<gene>
    <name evidence="5" type="primary">LOC108565984</name>
</gene>
<name>A0ABM1N2W8_NICVS</name>
<dbReference type="RefSeq" id="XP_017781168.1">
    <property type="nucleotide sequence ID" value="XM_017925679.1"/>
</dbReference>
<dbReference type="Proteomes" id="UP000695000">
    <property type="component" value="Unplaced"/>
</dbReference>
<dbReference type="GeneID" id="108565984"/>
<proteinExistence type="inferred from homology"/>
<dbReference type="InterPro" id="IPR029058">
    <property type="entry name" value="AB_hydrolase_fold"/>
</dbReference>
<dbReference type="Gene3D" id="3.40.50.1820">
    <property type="entry name" value="alpha/beta hydrolase"/>
    <property type="match status" value="1"/>
</dbReference>
<evidence type="ECO:0000256" key="2">
    <source>
        <dbReference type="ARBA" id="ARBA00022801"/>
    </source>
</evidence>
<organism evidence="4 5">
    <name type="scientific">Nicrophorus vespilloides</name>
    <name type="common">Boreal carrion beetle</name>
    <dbReference type="NCBI Taxonomy" id="110193"/>
    <lineage>
        <taxon>Eukaryota</taxon>
        <taxon>Metazoa</taxon>
        <taxon>Ecdysozoa</taxon>
        <taxon>Arthropoda</taxon>
        <taxon>Hexapoda</taxon>
        <taxon>Insecta</taxon>
        <taxon>Pterygota</taxon>
        <taxon>Neoptera</taxon>
        <taxon>Endopterygota</taxon>
        <taxon>Coleoptera</taxon>
        <taxon>Polyphaga</taxon>
        <taxon>Staphyliniformia</taxon>
        <taxon>Silphidae</taxon>
        <taxon>Nicrophorinae</taxon>
        <taxon>Nicrophorus</taxon>
    </lineage>
</organism>
<keyword evidence="4" id="KW-1185">Reference proteome</keyword>
<dbReference type="PRINTS" id="PR00111">
    <property type="entry name" value="ABHYDROLASE"/>
</dbReference>
<reference evidence="5" key="1">
    <citation type="submission" date="2025-08" db="UniProtKB">
        <authorList>
            <consortium name="RefSeq"/>
        </authorList>
    </citation>
    <scope>IDENTIFICATION</scope>
    <source>
        <tissue evidence="5">Whole Larva</tissue>
    </source>
</reference>
<evidence type="ECO:0000259" key="3">
    <source>
        <dbReference type="Pfam" id="PF00561"/>
    </source>
</evidence>